<dbReference type="KEGG" id="dmm:dnm_070000"/>
<organism evidence="1 2">
    <name type="scientific">Desulfonema magnum</name>
    <dbReference type="NCBI Taxonomy" id="45655"/>
    <lineage>
        <taxon>Bacteria</taxon>
        <taxon>Pseudomonadati</taxon>
        <taxon>Thermodesulfobacteriota</taxon>
        <taxon>Desulfobacteria</taxon>
        <taxon>Desulfobacterales</taxon>
        <taxon>Desulfococcaceae</taxon>
        <taxon>Desulfonema</taxon>
    </lineage>
</organism>
<keyword evidence="2" id="KW-1185">Reference proteome</keyword>
<dbReference type="AlphaFoldDB" id="A0A975BSQ4"/>
<evidence type="ECO:0000313" key="2">
    <source>
        <dbReference type="Proteomes" id="UP000663722"/>
    </source>
</evidence>
<proteinExistence type="predicted"/>
<dbReference type="Proteomes" id="UP000663722">
    <property type="component" value="Chromosome"/>
</dbReference>
<sequence>MAEAPVQQFPVALQIVKGFLSSAICRANLGPTRSNSDAVFV</sequence>
<name>A0A975BSQ4_9BACT</name>
<reference evidence="1" key="1">
    <citation type="journal article" date="2021" name="Microb. Physiol.">
        <title>Proteogenomic Insights into the Physiology of Marine, Sulfate-Reducing, Filamentous Desulfonema limicola and Desulfonema magnum.</title>
        <authorList>
            <person name="Schnaars V."/>
            <person name="Wohlbrand L."/>
            <person name="Scheve S."/>
            <person name="Hinrichs C."/>
            <person name="Reinhardt R."/>
            <person name="Rabus R."/>
        </authorList>
    </citation>
    <scope>NUCLEOTIDE SEQUENCE</scope>
    <source>
        <strain evidence="1">4be13</strain>
    </source>
</reference>
<dbReference type="EMBL" id="CP061800">
    <property type="protein sequence ID" value="QTA90936.1"/>
    <property type="molecule type" value="Genomic_DNA"/>
</dbReference>
<gene>
    <name evidence="1" type="ORF">dnm_070000</name>
</gene>
<accession>A0A975BSQ4</accession>
<evidence type="ECO:0000313" key="1">
    <source>
        <dbReference type="EMBL" id="QTA90936.1"/>
    </source>
</evidence>
<protein>
    <submittedName>
        <fullName evidence="1">Uncharacterized protein</fullName>
    </submittedName>
</protein>